<keyword evidence="3" id="KW-0809">Transit peptide</keyword>
<dbReference type="AlphaFoldDB" id="A0AAN7U7W5"/>
<evidence type="ECO:0000256" key="1">
    <source>
        <dbReference type="ARBA" id="ARBA00004173"/>
    </source>
</evidence>
<organism evidence="7 8">
    <name type="scientific">Dictyostelium firmibasis</name>
    <dbReference type="NCBI Taxonomy" id="79012"/>
    <lineage>
        <taxon>Eukaryota</taxon>
        <taxon>Amoebozoa</taxon>
        <taxon>Evosea</taxon>
        <taxon>Eumycetozoa</taxon>
        <taxon>Dictyostelia</taxon>
        <taxon>Dictyosteliales</taxon>
        <taxon>Dictyosteliaceae</taxon>
        <taxon>Dictyostelium</taxon>
    </lineage>
</organism>
<keyword evidence="5" id="KW-0496">Mitochondrion</keyword>
<keyword evidence="6" id="KW-0687">Ribonucleoprotein</keyword>
<dbReference type="Proteomes" id="UP001344447">
    <property type="component" value="Unassembled WGS sequence"/>
</dbReference>
<comment type="subcellular location">
    <subcellularLocation>
        <location evidence="1">Mitochondrion</location>
    </subcellularLocation>
</comment>
<name>A0AAN7U7W5_9MYCE</name>
<dbReference type="PANTHER" id="PTHR21338:SF0">
    <property type="entry name" value="LARGE RIBOSOMAL SUBUNIT PROTEIN ML41"/>
    <property type="match status" value="1"/>
</dbReference>
<evidence type="ECO:0000256" key="4">
    <source>
        <dbReference type="ARBA" id="ARBA00022980"/>
    </source>
</evidence>
<comment type="similarity">
    <text evidence="2">Belongs to the mitochondrion-specific ribosomal protein mL41 family.</text>
</comment>
<keyword evidence="4" id="KW-0689">Ribosomal protein</keyword>
<dbReference type="GO" id="GO:0006412">
    <property type="term" value="P:translation"/>
    <property type="evidence" value="ECO:0007669"/>
    <property type="project" value="TreeGrafter"/>
</dbReference>
<proteinExistence type="inferred from homology"/>
<dbReference type="GO" id="GO:0005762">
    <property type="term" value="C:mitochondrial large ribosomal subunit"/>
    <property type="evidence" value="ECO:0007669"/>
    <property type="project" value="InterPro"/>
</dbReference>
<dbReference type="GO" id="GO:0003735">
    <property type="term" value="F:structural constituent of ribosome"/>
    <property type="evidence" value="ECO:0007669"/>
    <property type="project" value="InterPro"/>
</dbReference>
<accession>A0AAN7U7W5</accession>
<reference evidence="7 8" key="1">
    <citation type="submission" date="2023-11" db="EMBL/GenBank/DDBJ databases">
        <title>Dfirmibasis_genome.</title>
        <authorList>
            <person name="Edelbroek B."/>
            <person name="Kjellin J."/>
            <person name="Jerlstrom-Hultqvist J."/>
            <person name="Soderbom F."/>
        </authorList>
    </citation>
    <scope>NUCLEOTIDE SEQUENCE [LARGE SCALE GENOMIC DNA]</scope>
    <source>
        <strain evidence="7 8">TNS-C-14</strain>
    </source>
</reference>
<keyword evidence="8" id="KW-1185">Reference proteome</keyword>
<sequence>MVFHRILGYLTPKMGNKNYYKGRGVRSTGHASSINRWIMDPKKALTIHVPANFHSDTPSELKPYVSRHCFPLTKEEVNAKKDEKKQRRLNTLMATQKK</sequence>
<dbReference type="PANTHER" id="PTHR21338">
    <property type="entry name" value="MITOCHONDRIAL RIBOSOMAL PROTEIN L41"/>
    <property type="match status" value="1"/>
</dbReference>
<dbReference type="Pfam" id="PF09809">
    <property type="entry name" value="MRP-L27"/>
    <property type="match status" value="1"/>
</dbReference>
<evidence type="ECO:0000313" key="8">
    <source>
        <dbReference type="Proteomes" id="UP001344447"/>
    </source>
</evidence>
<evidence type="ECO:0000256" key="6">
    <source>
        <dbReference type="ARBA" id="ARBA00023274"/>
    </source>
</evidence>
<evidence type="ECO:0000313" key="7">
    <source>
        <dbReference type="EMBL" id="KAK5583802.1"/>
    </source>
</evidence>
<evidence type="ECO:0000256" key="2">
    <source>
        <dbReference type="ARBA" id="ARBA00010152"/>
    </source>
</evidence>
<gene>
    <name evidence="7" type="ORF">RB653_005404</name>
</gene>
<protein>
    <submittedName>
        <fullName evidence="7">Uncharacterized protein</fullName>
    </submittedName>
</protein>
<dbReference type="InterPro" id="IPR019189">
    <property type="entry name" value="Ribosomal_mL41"/>
</dbReference>
<dbReference type="EMBL" id="JAVFKY010000001">
    <property type="protein sequence ID" value="KAK5583802.1"/>
    <property type="molecule type" value="Genomic_DNA"/>
</dbReference>
<comment type="caution">
    <text evidence="7">The sequence shown here is derived from an EMBL/GenBank/DDBJ whole genome shotgun (WGS) entry which is preliminary data.</text>
</comment>
<evidence type="ECO:0000256" key="5">
    <source>
        <dbReference type="ARBA" id="ARBA00023128"/>
    </source>
</evidence>
<evidence type="ECO:0000256" key="3">
    <source>
        <dbReference type="ARBA" id="ARBA00022946"/>
    </source>
</evidence>